<accession>A0AAW8UBJ9</accession>
<name>A0AAW8UBJ9_9ENTE</name>
<feature type="coiled-coil region" evidence="1">
    <location>
        <begin position="4"/>
        <end position="58"/>
    </location>
</feature>
<proteinExistence type="predicted"/>
<protein>
    <recommendedName>
        <fullName evidence="4">50S ribosomal protein L29</fullName>
    </recommendedName>
</protein>
<evidence type="ECO:0000313" key="3">
    <source>
        <dbReference type="Proteomes" id="UP001268577"/>
    </source>
</evidence>
<evidence type="ECO:0000256" key="1">
    <source>
        <dbReference type="SAM" id="Coils"/>
    </source>
</evidence>
<dbReference type="EMBL" id="JARQBZ010000044">
    <property type="protein sequence ID" value="MDT2835212.1"/>
    <property type="molecule type" value="Genomic_DNA"/>
</dbReference>
<evidence type="ECO:0008006" key="4">
    <source>
        <dbReference type="Google" id="ProtNLM"/>
    </source>
</evidence>
<sequence length="61" mass="7424">MLTNQEMQKELKKVDKKLEGTFREVCPTRKRGMVELNKRDIENRMNRLEKEEELTNEESRI</sequence>
<dbReference type="AlphaFoldDB" id="A0AAW8UBJ9"/>
<organism evidence="2 3">
    <name type="scientific">Vagococcus carniphilus</name>
    <dbReference type="NCBI Taxonomy" id="218144"/>
    <lineage>
        <taxon>Bacteria</taxon>
        <taxon>Bacillati</taxon>
        <taxon>Bacillota</taxon>
        <taxon>Bacilli</taxon>
        <taxon>Lactobacillales</taxon>
        <taxon>Enterococcaceae</taxon>
        <taxon>Vagococcus</taxon>
    </lineage>
</organism>
<comment type="caution">
    <text evidence="2">The sequence shown here is derived from an EMBL/GenBank/DDBJ whole genome shotgun (WGS) entry which is preliminary data.</text>
</comment>
<gene>
    <name evidence="2" type="ORF">P7H70_14350</name>
</gene>
<dbReference type="RefSeq" id="WP_311985750.1">
    <property type="nucleotide sequence ID" value="NZ_JARQBZ010000044.1"/>
</dbReference>
<keyword evidence="1" id="KW-0175">Coiled coil</keyword>
<dbReference type="Proteomes" id="UP001268577">
    <property type="component" value="Unassembled WGS sequence"/>
</dbReference>
<reference evidence="2" key="1">
    <citation type="submission" date="2023-03" db="EMBL/GenBank/DDBJ databases">
        <authorList>
            <person name="Shen W."/>
            <person name="Cai J."/>
        </authorList>
    </citation>
    <scope>NUCLEOTIDE SEQUENCE</scope>
    <source>
        <strain evidence="2">P96-3</strain>
    </source>
</reference>
<evidence type="ECO:0000313" key="2">
    <source>
        <dbReference type="EMBL" id="MDT2835212.1"/>
    </source>
</evidence>